<reference evidence="2 3" key="1">
    <citation type="submission" date="2019-12" db="EMBL/GenBank/DDBJ databases">
        <authorList>
            <person name="Zhang Y.-J."/>
        </authorList>
    </citation>
    <scope>NUCLEOTIDE SEQUENCE [LARGE SCALE GENOMIC DNA]</scope>
    <source>
        <strain evidence="2 3">H18S-6</strain>
    </source>
</reference>
<sequence>MIDITYAKPEDREEIAQFMQQVFPRAKWTMDGWRAILDGRWARPDDPYAVTVRDNGKLVGVLGLITAQRPTDHGLRVTANMTSWYLLKPYRGTGIGRRMIDLATARADTTVTDFTSSPGAVHAVKSAGLVELDTTRLIWHPRAVTAPPLPVHRDPLARAETLGAKDLRVLRDHKGLDLTPLIVETPDGPCVTILSIKQKHDDYVTYEVMYLGNRTLFARNVRAIADSLLPQDRAILSVDRRLLPADVTPDITEEFAVPRFYTPNRMPPEDIDHLYSEVVLLGMKLY</sequence>
<dbReference type="InterPro" id="IPR016181">
    <property type="entry name" value="Acyl_CoA_acyltransferase"/>
</dbReference>
<protein>
    <recommendedName>
        <fullName evidence="1">N-acetyltransferase domain-containing protein</fullName>
    </recommendedName>
</protein>
<name>A0A6A4RDD2_9RHOB</name>
<dbReference type="PROSITE" id="PS51186">
    <property type="entry name" value="GNAT"/>
    <property type="match status" value="1"/>
</dbReference>
<dbReference type="CDD" id="cd04301">
    <property type="entry name" value="NAT_SF"/>
    <property type="match status" value="1"/>
</dbReference>
<comment type="caution">
    <text evidence="2">The sequence shown here is derived from an EMBL/GenBank/DDBJ whole genome shotgun (WGS) entry which is preliminary data.</text>
</comment>
<evidence type="ECO:0000259" key="1">
    <source>
        <dbReference type="PROSITE" id="PS51186"/>
    </source>
</evidence>
<dbReference type="SUPFAM" id="SSF55729">
    <property type="entry name" value="Acyl-CoA N-acyltransferases (Nat)"/>
    <property type="match status" value="1"/>
</dbReference>
<gene>
    <name evidence="2" type="ORF">GP644_13600</name>
</gene>
<dbReference type="Pfam" id="PF00583">
    <property type="entry name" value="Acetyltransf_1"/>
    <property type="match status" value="1"/>
</dbReference>
<dbReference type="Proteomes" id="UP000441586">
    <property type="component" value="Unassembled WGS sequence"/>
</dbReference>
<dbReference type="AlphaFoldDB" id="A0A6A4RDD2"/>
<dbReference type="Gene3D" id="3.40.630.30">
    <property type="match status" value="1"/>
</dbReference>
<dbReference type="RefSeq" id="WP_158980036.1">
    <property type="nucleotide sequence ID" value="NZ_WSFO01000008.1"/>
</dbReference>
<evidence type="ECO:0000313" key="3">
    <source>
        <dbReference type="Proteomes" id="UP000441586"/>
    </source>
</evidence>
<dbReference type="GO" id="GO:0016747">
    <property type="term" value="F:acyltransferase activity, transferring groups other than amino-acyl groups"/>
    <property type="evidence" value="ECO:0007669"/>
    <property type="project" value="InterPro"/>
</dbReference>
<proteinExistence type="predicted"/>
<feature type="domain" description="N-acetyltransferase" evidence="1">
    <location>
        <begin position="2"/>
        <end position="150"/>
    </location>
</feature>
<dbReference type="InterPro" id="IPR000182">
    <property type="entry name" value="GNAT_dom"/>
</dbReference>
<evidence type="ECO:0000313" key="2">
    <source>
        <dbReference type="EMBL" id="KAE9628798.1"/>
    </source>
</evidence>
<dbReference type="EMBL" id="WSFO01000008">
    <property type="protein sequence ID" value="KAE9628798.1"/>
    <property type="molecule type" value="Genomic_DNA"/>
</dbReference>
<organism evidence="2 3">
    <name type="scientific">Parasedimentitalea maritima</name>
    <dbReference type="NCBI Taxonomy" id="2578117"/>
    <lineage>
        <taxon>Bacteria</taxon>
        <taxon>Pseudomonadati</taxon>
        <taxon>Pseudomonadota</taxon>
        <taxon>Alphaproteobacteria</taxon>
        <taxon>Rhodobacterales</taxon>
        <taxon>Paracoccaceae</taxon>
        <taxon>Parasedimentitalea</taxon>
    </lineage>
</organism>
<accession>A0A6A4RDD2</accession>